<organism evidence="2 3">
    <name type="scientific">Nonlabens agnitus</name>
    <dbReference type="NCBI Taxonomy" id="870484"/>
    <lineage>
        <taxon>Bacteria</taxon>
        <taxon>Pseudomonadati</taxon>
        <taxon>Bacteroidota</taxon>
        <taxon>Flavobacteriia</taxon>
        <taxon>Flavobacteriales</taxon>
        <taxon>Flavobacteriaceae</taxon>
        <taxon>Nonlabens</taxon>
    </lineage>
</organism>
<dbReference type="PANTHER" id="PTHR20992:SF9">
    <property type="entry name" value="AT15442P-RELATED"/>
    <property type="match status" value="1"/>
</dbReference>
<dbReference type="Pfam" id="PF04087">
    <property type="entry name" value="DUF389"/>
    <property type="match status" value="1"/>
</dbReference>
<accession>A0A2S9WRA5</accession>
<evidence type="ECO:0008006" key="4">
    <source>
        <dbReference type="Google" id="ProtNLM"/>
    </source>
</evidence>
<feature type="transmembrane region" description="Helical" evidence="1">
    <location>
        <begin position="83"/>
        <end position="103"/>
    </location>
</feature>
<keyword evidence="1" id="KW-1133">Transmembrane helix</keyword>
<dbReference type="EMBL" id="MQUC01000003">
    <property type="protein sequence ID" value="PRP66002.1"/>
    <property type="molecule type" value="Genomic_DNA"/>
</dbReference>
<proteinExistence type="predicted"/>
<dbReference type="Proteomes" id="UP000239532">
    <property type="component" value="Unassembled WGS sequence"/>
</dbReference>
<keyword evidence="1" id="KW-0472">Membrane</keyword>
<feature type="transmembrane region" description="Helical" evidence="1">
    <location>
        <begin position="61"/>
        <end position="77"/>
    </location>
</feature>
<name>A0A2S9WRA5_9FLAO</name>
<feature type="transmembrane region" description="Helical" evidence="1">
    <location>
        <begin position="176"/>
        <end position="200"/>
    </location>
</feature>
<feature type="transmembrane region" description="Helical" evidence="1">
    <location>
        <begin position="153"/>
        <end position="169"/>
    </location>
</feature>
<keyword evidence="1" id="KW-0812">Transmembrane</keyword>
<evidence type="ECO:0000256" key="1">
    <source>
        <dbReference type="SAM" id="Phobius"/>
    </source>
</evidence>
<dbReference type="PANTHER" id="PTHR20992">
    <property type="entry name" value="AT15442P-RELATED"/>
    <property type="match status" value="1"/>
</dbReference>
<feature type="transmembrane region" description="Helical" evidence="1">
    <location>
        <begin position="249"/>
        <end position="269"/>
    </location>
</feature>
<evidence type="ECO:0000313" key="2">
    <source>
        <dbReference type="EMBL" id="PRP66002.1"/>
    </source>
</evidence>
<evidence type="ECO:0000313" key="3">
    <source>
        <dbReference type="Proteomes" id="UP000239532"/>
    </source>
</evidence>
<feature type="transmembrane region" description="Helical" evidence="1">
    <location>
        <begin position="115"/>
        <end position="133"/>
    </location>
</feature>
<dbReference type="AlphaFoldDB" id="A0A2S9WRA5"/>
<dbReference type="OrthoDB" id="9790659at2"/>
<comment type="caution">
    <text evidence="2">The sequence shown here is derived from an EMBL/GenBank/DDBJ whole genome shotgun (WGS) entry which is preliminary data.</text>
</comment>
<sequence length="479" mass="53051">MDQNSKDTGDSQLEENQKVILGIWDNSKKFLNDLLDIREDSDRNETIESVRKDISFQGHNAWILIFSIFVASLGLNVGSTAVVIGAMLISPLMGPIVGMGLGVAINDDRMLRRSLINLGVMVSLSLLAATLYFTLTPISEFTPELEARTAPNVLDVLVAIFGGLALIVAKTKKGTISNAIAGVAIATALMPPLCTAGYGISEGNLAYFSGAMYLFSINTVFIGLSTYVVCKLLKFPMVKYANQKKRKRISAIATIVGIIVLAPSIYLFYQLYRVQVEKSAINEFMDEYVQYEGVRSTSEYDPKTKKLDVVLFGAPVPDLIIQQWKKKLESYPALSQVTSQFYQGSSAPNLDGNYENIASMQEERIGDIKRLQDQGLQITALQMELAAIKSENRRFESISEEAHLLYPELKTISYAPNVSKSFNNNTMDTVDVFTVTYNDSLMKPLERLTVNSRLKNWLKYRIKSDSVMVQTAQATASGI</sequence>
<gene>
    <name evidence="2" type="ORF">BST86_02340</name>
</gene>
<protein>
    <recommendedName>
        <fullName evidence="4">TIGR00341 family protein</fullName>
    </recommendedName>
</protein>
<reference evidence="2 3" key="1">
    <citation type="submission" date="2016-11" db="EMBL/GenBank/DDBJ databases">
        <title>Trade-off between light-utilization and light-protection in marine flavobacteria.</title>
        <authorList>
            <person name="Kumagai Y."/>
        </authorList>
    </citation>
    <scope>NUCLEOTIDE SEQUENCE [LARGE SCALE GENOMIC DNA]</scope>
    <source>
        <strain evidence="2 3">JCM 17109</strain>
    </source>
</reference>
<feature type="transmembrane region" description="Helical" evidence="1">
    <location>
        <begin position="206"/>
        <end position="229"/>
    </location>
</feature>
<keyword evidence="3" id="KW-1185">Reference proteome</keyword>
<dbReference type="RefSeq" id="WP_105981861.1">
    <property type="nucleotide sequence ID" value="NZ_MQUC01000003.1"/>
</dbReference>
<dbReference type="InterPro" id="IPR005240">
    <property type="entry name" value="DUF389"/>
</dbReference>